<dbReference type="RefSeq" id="WP_209745247.1">
    <property type="nucleotide sequence ID" value="NZ_JBHSMH010000041.1"/>
</dbReference>
<keyword evidence="4" id="KW-1185">Reference proteome</keyword>
<dbReference type="SUPFAM" id="SSF53448">
    <property type="entry name" value="Nucleotide-diphospho-sugar transferases"/>
    <property type="match status" value="1"/>
</dbReference>
<evidence type="ECO:0000313" key="4">
    <source>
        <dbReference type="Proteomes" id="UP001596105"/>
    </source>
</evidence>
<gene>
    <name evidence="3" type="ORF">ACFPPD_13120</name>
</gene>
<accession>A0ABW0LV25</accession>
<dbReference type="CDD" id="cd04196">
    <property type="entry name" value="GT_2_like_d"/>
    <property type="match status" value="1"/>
</dbReference>
<organism evidence="3 4">
    <name type="scientific">Cohnella suwonensis</name>
    <dbReference type="NCBI Taxonomy" id="696072"/>
    <lineage>
        <taxon>Bacteria</taxon>
        <taxon>Bacillati</taxon>
        <taxon>Bacillota</taxon>
        <taxon>Bacilli</taxon>
        <taxon>Bacillales</taxon>
        <taxon>Paenibacillaceae</taxon>
        <taxon>Cohnella</taxon>
    </lineage>
</organism>
<feature type="domain" description="Glycosyltransferase 2-like" evidence="2">
    <location>
        <begin position="7"/>
        <end position="113"/>
    </location>
</feature>
<dbReference type="Pfam" id="PF00535">
    <property type="entry name" value="Glycos_transf_2"/>
    <property type="match status" value="1"/>
</dbReference>
<comment type="caution">
    <text evidence="3">The sequence shown here is derived from an EMBL/GenBank/DDBJ whole genome shotgun (WGS) entry which is preliminary data.</text>
</comment>
<evidence type="ECO:0000259" key="2">
    <source>
        <dbReference type="Pfam" id="PF00535"/>
    </source>
</evidence>
<reference evidence="4" key="1">
    <citation type="journal article" date="2019" name="Int. J. Syst. Evol. Microbiol.">
        <title>The Global Catalogue of Microorganisms (GCM) 10K type strain sequencing project: providing services to taxonomists for standard genome sequencing and annotation.</title>
        <authorList>
            <consortium name="The Broad Institute Genomics Platform"/>
            <consortium name="The Broad Institute Genome Sequencing Center for Infectious Disease"/>
            <person name="Wu L."/>
            <person name="Ma J."/>
        </authorList>
    </citation>
    <scope>NUCLEOTIDE SEQUENCE [LARGE SCALE GENOMIC DNA]</scope>
    <source>
        <strain evidence="4">CCUG 57113</strain>
    </source>
</reference>
<dbReference type="InterPro" id="IPR001173">
    <property type="entry name" value="Glyco_trans_2-like"/>
</dbReference>
<proteinExistence type="inferred from homology"/>
<evidence type="ECO:0000313" key="3">
    <source>
        <dbReference type="EMBL" id="MFC5469669.1"/>
    </source>
</evidence>
<protein>
    <submittedName>
        <fullName evidence="3">Glycosyltransferase family 2 protein</fullName>
    </submittedName>
</protein>
<dbReference type="InterPro" id="IPR029044">
    <property type="entry name" value="Nucleotide-diphossugar_trans"/>
</dbReference>
<name>A0ABW0LV25_9BACL</name>
<comment type="similarity">
    <text evidence="1">Belongs to the glycosyltransferase 2 family.</text>
</comment>
<evidence type="ECO:0000256" key="1">
    <source>
        <dbReference type="ARBA" id="ARBA00006739"/>
    </source>
</evidence>
<dbReference type="PANTHER" id="PTHR22916">
    <property type="entry name" value="GLYCOSYLTRANSFERASE"/>
    <property type="match status" value="1"/>
</dbReference>
<dbReference type="PANTHER" id="PTHR22916:SF3">
    <property type="entry name" value="UDP-GLCNAC:BETAGAL BETA-1,3-N-ACETYLGLUCOSAMINYLTRANSFERASE-LIKE PROTEIN 1"/>
    <property type="match status" value="1"/>
</dbReference>
<sequence>MIRNVAVLLSTFNGELYLEQFFNSLLDQSYQQFIVLIRDDGSVDETTNIINKFVSENDNFYLIEGSNNKGSKLSFGTLLEYCNQNFHEVEYFMFADQDDVWLPDKVKWTFEKMIFFEEKEGDLPILIHTDLLVTDPELNIISKSFWAYQNLDPRFTEINRLLVQNVVTGCTMMINKRLASLSLPIPSTSIMHDWWISLVASLFGKIGYLNTPTILYRQHFSNHVGATHYTLKNILRKFFSQPYSLEKNVLQCEEFYHVYSKVMNEQTKKMFIKFIRLQNSNKVISVFLVFKWKFYKAGISRNIGFVIKLLMKKSVV</sequence>
<dbReference type="Proteomes" id="UP001596105">
    <property type="component" value="Unassembled WGS sequence"/>
</dbReference>
<dbReference type="EMBL" id="JBHSMH010000041">
    <property type="protein sequence ID" value="MFC5469669.1"/>
    <property type="molecule type" value="Genomic_DNA"/>
</dbReference>
<dbReference type="Gene3D" id="3.90.550.10">
    <property type="entry name" value="Spore Coat Polysaccharide Biosynthesis Protein SpsA, Chain A"/>
    <property type="match status" value="1"/>
</dbReference>